<comment type="subunit">
    <text evidence="4">Homohexamer; trimer of dimers.</text>
</comment>
<evidence type="ECO:0000259" key="5">
    <source>
        <dbReference type="PROSITE" id="PS51186"/>
    </source>
</evidence>
<evidence type="ECO:0000256" key="2">
    <source>
        <dbReference type="ARBA" id="ARBA00022679"/>
    </source>
</evidence>
<gene>
    <name evidence="6" type="ORF">AAH991_29405</name>
</gene>
<sequence>MSIAVRPIKEAEWPAFVAVAYEAFSSTYPLEITDRWREIMEIDRLVSAFDGDLAAGCAGALSFRMTVPGGPIPVAGVTSVGVLPSHRRQGVLTALMTHQLHDLHDSGREAVAALYASEAGIYGRFGYGRAADALSFRIPTHGSAFTRSAPADPALRLRVARPADELARLRRVYDAVQPGRPGLYGRSEAYWRAEILPDTDHDRGGMGPLRCLIAEDASGPRGYALFRARSGWNEHNVSDGEVRLLELHAVDPAAYALAWRGVLDRDLCAVVHAERRPLDDPIMHLLAEPRRLNAVWIDDLWVRLVDVDRALAARAYAAPADLVVEVEDEVCPWNAGRWRLKVAGGEGTCERSEAPADLTLPVGVLGAAYLGGRPLGAAADAGLVREHRAGALRELSAAMAWDPAPWGCRVF</sequence>
<evidence type="ECO:0000313" key="6">
    <source>
        <dbReference type="EMBL" id="MEN3539262.1"/>
    </source>
</evidence>
<dbReference type="PANTHER" id="PTHR37817">
    <property type="entry name" value="N-ACETYLTRANSFERASE EIS"/>
    <property type="match status" value="1"/>
</dbReference>
<proteinExistence type="inferred from homology"/>
<dbReference type="PANTHER" id="PTHR37817:SF1">
    <property type="entry name" value="N-ACETYLTRANSFERASE EIS"/>
    <property type="match status" value="1"/>
</dbReference>
<evidence type="ECO:0000256" key="3">
    <source>
        <dbReference type="ARBA" id="ARBA00023315"/>
    </source>
</evidence>
<organism evidence="6 7">
    <name type="scientific">Microbispora maris</name>
    <dbReference type="NCBI Taxonomy" id="3144104"/>
    <lineage>
        <taxon>Bacteria</taxon>
        <taxon>Bacillati</taxon>
        <taxon>Actinomycetota</taxon>
        <taxon>Actinomycetes</taxon>
        <taxon>Streptosporangiales</taxon>
        <taxon>Streptosporangiaceae</taxon>
        <taxon>Microbispora</taxon>
    </lineage>
</organism>
<dbReference type="HAMAP" id="MF_01812">
    <property type="entry name" value="Eis"/>
    <property type="match status" value="1"/>
</dbReference>
<evidence type="ECO:0000313" key="7">
    <source>
        <dbReference type="Proteomes" id="UP001447516"/>
    </source>
</evidence>
<dbReference type="RefSeq" id="WP_346229167.1">
    <property type="nucleotide sequence ID" value="NZ_JBDJAW010000031.1"/>
</dbReference>
<comment type="similarity">
    <text evidence="1 4">Belongs to the acetyltransferase Eis family.</text>
</comment>
<feature type="binding site" evidence="4">
    <location>
        <begin position="80"/>
        <end position="82"/>
    </location>
    <ligand>
        <name>acetyl-CoA</name>
        <dbReference type="ChEBI" id="CHEBI:57288"/>
    </ligand>
</feature>
<keyword evidence="3 4" id="KW-0012">Acyltransferase</keyword>
<keyword evidence="2 4" id="KW-0808">Transferase</keyword>
<keyword evidence="7" id="KW-1185">Reference proteome</keyword>
<dbReference type="InterPro" id="IPR022902">
    <property type="entry name" value="NAcTrfase_Eis"/>
</dbReference>
<dbReference type="Gene3D" id="3.30.1050.10">
    <property type="entry name" value="SCP2 sterol-binding domain"/>
    <property type="match status" value="1"/>
</dbReference>
<comment type="caution">
    <text evidence="6">The sequence shown here is derived from an EMBL/GenBank/DDBJ whole genome shotgun (WGS) entry which is preliminary data.</text>
</comment>
<dbReference type="EMBL" id="JBDJAW010000031">
    <property type="protein sequence ID" value="MEN3539262.1"/>
    <property type="molecule type" value="Genomic_DNA"/>
</dbReference>
<name>A0ABV0AWQ7_9ACTN</name>
<feature type="active site" description="Proton donor" evidence="4">
    <location>
        <position position="122"/>
    </location>
</feature>
<dbReference type="NCBIfam" id="NF002367">
    <property type="entry name" value="PRK01346.1-4"/>
    <property type="match status" value="1"/>
</dbReference>
<dbReference type="CDD" id="cd04301">
    <property type="entry name" value="NAT_SF"/>
    <property type="match status" value="1"/>
</dbReference>
<dbReference type="SUPFAM" id="SSF55718">
    <property type="entry name" value="SCP-like"/>
    <property type="match status" value="1"/>
</dbReference>
<reference evidence="6 7" key="1">
    <citation type="submission" date="2024-05" db="EMBL/GenBank/DDBJ databases">
        <title>Microbispora sp.ZYX-F-249.</title>
        <authorList>
            <person name="Xie H."/>
        </authorList>
    </citation>
    <scope>NUCLEOTIDE SEQUENCE [LARGE SCALE GENOMIC DNA]</scope>
    <source>
        <strain evidence="6 7">ZYX-F-249</strain>
    </source>
</reference>
<dbReference type="InterPro" id="IPR051554">
    <property type="entry name" value="Acetyltransferase_Eis"/>
</dbReference>
<accession>A0ABV0AWQ7</accession>
<protein>
    <submittedName>
        <fullName evidence="6">GNAT family N-acetyltransferase</fullName>
    </submittedName>
</protein>
<dbReference type="Pfam" id="PF13527">
    <property type="entry name" value="Acetyltransf_9"/>
    <property type="match status" value="1"/>
</dbReference>
<dbReference type="PROSITE" id="PS51186">
    <property type="entry name" value="GNAT"/>
    <property type="match status" value="1"/>
</dbReference>
<feature type="binding site" evidence="4">
    <location>
        <begin position="117"/>
        <end position="118"/>
    </location>
    <ligand>
        <name>acetyl-CoA</name>
        <dbReference type="ChEBI" id="CHEBI:57288"/>
    </ligand>
</feature>
<dbReference type="InterPro" id="IPR000182">
    <property type="entry name" value="GNAT_dom"/>
</dbReference>
<dbReference type="Proteomes" id="UP001447516">
    <property type="component" value="Unassembled WGS sequence"/>
</dbReference>
<dbReference type="SUPFAM" id="SSF55729">
    <property type="entry name" value="Acyl-CoA N-acyltransferases (Nat)"/>
    <property type="match status" value="1"/>
</dbReference>
<feature type="domain" description="N-acetyltransferase" evidence="5">
    <location>
        <begin position="3"/>
        <end position="152"/>
    </location>
</feature>
<dbReference type="InterPro" id="IPR041380">
    <property type="entry name" value="Acetyltransf_17"/>
</dbReference>
<dbReference type="InterPro" id="IPR036527">
    <property type="entry name" value="SCP2_sterol-bd_dom_sf"/>
</dbReference>
<dbReference type="Gene3D" id="3.40.630.30">
    <property type="match status" value="2"/>
</dbReference>
<dbReference type="Pfam" id="PF17668">
    <property type="entry name" value="Acetyltransf_17"/>
    <property type="match status" value="1"/>
</dbReference>
<feature type="binding site" evidence="4">
    <location>
        <begin position="88"/>
        <end position="93"/>
    </location>
    <ligand>
        <name>acetyl-CoA</name>
        <dbReference type="ChEBI" id="CHEBI:57288"/>
    </ligand>
</feature>
<feature type="active site" description="Proton acceptor; via carboxylate" evidence="4">
    <location>
        <position position="411"/>
    </location>
</feature>
<dbReference type="InterPro" id="IPR016181">
    <property type="entry name" value="Acyl_CoA_acyltransferase"/>
</dbReference>
<evidence type="ECO:0000256" key="4">
    <source>
        <dbReference type="HAMAP-Rule" id="MF_01812"/>
    </source>
</evidence>
<dbReference type="Pfam" id="PF13530">
    <property type="entry name" value="SCP2_2"/>
    <property type="match status" value="1"/>
</dbReference>
<dbReference type="InterPro" id="IPR025559">
    <property type="entry name" value="Eis_dom"/>
</dbReference>
<evidence type="ECO:0000256" key="1">
    <source>
        <dbReference type="ARBA" id="ARBA00009213"/>
    </source>
</evidence>